<dbReference type="PANTHER" id="PTHR44688">
    <property type="entry name" value="DNA-BINDING TRANSCRIPTIONAL ACTIVATOR DEVR_DOSR"/>
    <property type="match status" value="1"/>
</dbReference>
<name>A0A366LM29_9ACTN</name>
<dbReference type="GO" id="GO:0003677">
    <property type="term" value="F:DNA binding"/>
    <property type="evidence" value="ECO:0007669"/>
    <property type="project" value="UniProtKB-KW"/>
</dbReference>
<dbReference type="SMART" id="SM00421">
    <property type="entry name" value="HTH_LUXR"/>
    <property type="match status" value="1"/>
</dbReference>
<keyword evidence="2" id="KW-0238">DNA-binding</keyword>
<keyword evidence="3" id="KW-0804">Transcription</keyword>
<protein>
    <recommendedName>
        <fullName evidence="4">HTH luxR-type domain-containing protein</fullName>
    </recommendedName>
</protein>
<dbReference type="InterPro" id="IPR036388">
    <property type="entry name" value="WH-like_DNA-bd_sf"/>
</dbReference>
<dbReference type="Pfam" id="PF17874">
    <property type="entry name" value="TPR_MalT"/>
    <property type="match status" value="1"/>
</dbReference>
<dbReference type="EMBL" id="QMEY01000027">
    <property type="protein sequence ID" value="RBQ14941.1"/>
    <property type="molecule type" value="Genomic_DNA"/>
</dbReference>
<dbReference type="InterPro" id="IPR000792">
    <property type="entry name" value="Tscrpt_reg_LuxR_C"/>
</dbReference>
<dbReference type="GO" id="GO:0006355">
    <property type="term" value="P:regulation of DNA-templated transcription"/>
    <property type="evidence" value="ECO:0007669"/>
    <property type="project" value="InterPro"/>
</dbReference>
<gene>
    <name evidence="5" type="ORF">DP939_37775</name>
</gene>
<keyword evidence="6" id="KW-1185">Reference proteome</keyword>
<evidence type="ECO:0000313" key="6">
    <source>
        <dbReference type="Proteomes" id="UP000253303"/>
    </source>
</evidence>
<dbReference type="InterPro" id="IPR011990">
    <property type="entry name" value="TPR-like_helical_dom_sf"/>
</dbReference>
<dbReference type="Proteomes" id="UP000253303">
    <property type="component" value="Unassembled WGS sequence"/>
</dbReference>
<dbReference type="OrthoDB" id="134985at2"/>
<evidence type="ECO:0000313" key="5">
    <source>
        <dbReference type="EMBL" id="RBQ14941.1"/>
    </source>
</evidence>
<dbReference type="SUPFAM" id="SSF52540">
    <property type="entry name" value="P-loop containing nucleoside triphosphate hydrolases"/>
    <property type="match status" value="1"/>
</dbReference>
<feature type="domain" description="HTH luxR-type" evidence="4">
    <location>
        <begin position="802"/>
        <end position="867"/>
    </location>
</feature>
<keyword evidence="1" id="KW-0805">Transcription regulation</keyword>
<dbReference type="InterPro" id="IPR016032">
    <property type="entry name" value="Sig_transdc_resp-reg_C-effctor"/>
</dbReference>
<evidence type="ECO:0000259" key="4">
    <source>
        <dbReference type="PROSITE" id="PS50043"/>
    </source>
</evidence>
<dbReference type="Gene3D" id="1.25.40.10">
    <property type="entry name" value="Tetratricopeptide repeat domain"/>
    <property type="match status" value="1"/>
</dbReference>
<evidence type="ECO:0000256" key="3">
    <source>
        <dbReference type="ARBA" id="ARBA00023163"/>
    </source>
</evidence>
<dbReference type="SUPFAM" id="SSF46894">
    <property type="entry name" value="C-terminal effector domain of the bipartite response regulators"/>
    <property type="match status" value="1"/>
</dbReference>
<dbReference type="PRINTS" id="PR00038">
    <property type="entry name" value="HTHLUXR"/>
</dbReference>
<accession>A0A366LM29</accession>
<dbReference type="InterPro" id="IPR041617">
    <property type="entry name" value="TPR_MalT"/>
</dbReference>
<comment type="caution">
    <text evidence="5">The sequence shown here is derived from an EMBL/GenBank/DDBJ whole genome shotgun (WGS) entry which is preliminary data.</text>
</comment>
<dbReference type="SUPFAM" id="SSF48452">
    <property type="entry name" value="TPR-like"/>
    <property type="match status" value="1"/>
</dbReference>
<dbReference type="PROSITE" id="PS50043">
    <property type="entry name" value="HTH_LUXR_2"/>
    <property type="match status" value="1"/>
</dbReference>
<evidence type="ECO:0000256" key="2">
    <source>
        <dbReference type="ARBA" id="ARBA00023125"/>
    </source>
</evidence>
<dbReference type="Gene3D" id="1.10.10.10">
    <property type="entry name" value="Winged helix-like DNA-binding domain superfamily/Winged helix DNA-binding domain"/>
    <property type="match status" value="1"/>
</dbReference>
<dbReference type="Pfam" id="PF25873">
    <property type="entry name" value="WHD_MalT"/>
    <property type="match status" value="1"/>
</dbReference>
<dbReference type="Pfam" id="PF13191">
    <property type="entry name" value="AAA_16"/>
    <property type="match status" value="1"/>
</dbReference>
<sequence>MSPDTRLLMLSKIGPPLSPSPVVARPRLFHELDDAVGGPVCTVVAPAGWGKTVLLGSWLERRAADRPIGWLSVGPEENDAAPFWNYLLAALRAAVDEDTCPPLFSLSAPGGRGADGRVFVALLVNALSTLPVPVVLVLDDVHELRAPDVLDQLGFLLRHAPAQLRVVLAGRFVPEAALAGVRGTGRFREIGAAALAFTTGEAGELLAGAGLDLDADRISTLNEHAEGWAAGLRMAALSARAAPDPGEQVARFGPDAPFVADYLLSEVLLRQPAEVQDLLRRISVCRTVNAGLAAHLTGEDDAGRLLADLHRRNLFITAVTPDRAWFRLHPIFAGFLRGRLERSDPGEARRLHRAAGDWLGRHGHHRDAFWHAAEAGDRDRAAHWFDRLWLPLYLGGDHSTLAGMVARFPDDDGRSGTDRRAVRALLHLATGDLANAVRCLPAEVSEPSVPLELVRLHRARLAGDVRAARDAAAALLAAPDPPVELQALVFLHLGAAELWAENRPAARRRLEEALALARGSGRQYIMLGCLSQLAAVAGGQDRPSEAANIARSGLDLAERRGWTHTAEAAMAWHVLGWSHYLWGDLDAADRYLDRAEDAARRGGAAEQATIRCDQALVQAARGDVGGALAALHEARDVPAGARSPATFATLIDSELVRLRCAGGRPDAAARLLAETVAADDPWPLPLLLAKAEVRLAQADPLGALDTLRPALSGAADGFLEERIQAYLLAALANARLGRSATADTLLGQAVRLGRRERFVQPFIRVPVAALLAAHQEPDADLDEYLETVRAATRLGTEPVAARPGPRPELSAREVEVLRLLPGVLTVPEIAAELYISVNTVKAHLKSIYRKLGAPNRRTAVRTAQSAGLL</sequence>
<dbReference type="Pfam" id="PF00196">
    <property type="entry name" value="GerE"/>
    <property type="match status" value="1"/>
</dbReference>
<reference evidence="5 6" key="1">
    <citation type="submission" date="2018-06" db="EMBL/GenBank/DDBJ databases">
        <title>Sphaerisporangium craniellae sp. nov., isolated from a marine sponge in the South China Sea.</title>
        <authorList>
            <person name="Li L."/>
        </authorList>
    </citation>
    <scope>NUCLEOTIDE SEQUENCE [LARGE SCALE GENOMIC DNA]</scope>
    <source>
        <strain evidence="5 6">LHW63015</strain>
    </source>
</reference>
<proteinExistence type="predicted"/>
<evidence type="ECO:0000256" key="1">
    <source>
        <dbReference type="ARBA" id="ARBA00023015"/>
    </source>
</evidence>
<dbReference type="CDD" id="cd06170">
    <property type="entry name" value="LuxR_C_like"/>
    <property type="match status" value="1"/>
</dbReference>
<dbReference type="InterPro" id="IPR027417">
    <property type="entry name" value="P-loop_NTPase"/>
</dbReference>
<organism evidence="5 6">
    <name type="scientific">Spongiactinospora rosea</name>
    <dbReference type="NCBI Taxonomy" id="2248750"/>
    <lineage>
        <taxon>Bacteria</taxon>
        <taxon>Bacillati</taxon>
        <taxon>Actinomycetota</taxon>
        <taxon>Actinomycetes</taxon>
        <taxon>Streptosporangiales</taxon>
        <taxon>Streptosporangiaceae</taxon>
        <taxon>Spongiactinospora</taxon>
    </lineage>
</organism>
<dbReference type="PANTHER" id="PTHR44688:SF16">
    <property type="entry name" value="DNA-BINDING TRANSCRIPTIONAL ACTIVATOR DEVR_DOSR"/>
    <property type="match status" value="1"/>
</dbReference>
<dbReference type="RefSeq" id="WP_113985636.1">
    <property type="nucleotide sequence ID" value="NZ_QMEY01000027.1"/>
</dbReference>
<dbReference type="AlphaFoldDB" id="A0A366LM29"/>
<dbReference type="InterPro" id="IPR059106">
    <property type="entry name" value="WHD_MalT"/>
</dbReference>
<dbReference type="InterPro" id="IPR041664">
    <property type="entry name" value="AAA_16"/>
</dbReference>